<evidence type="ECO:0000313" key="2">
    <source>
        <dbReference type="Proteomes" id="UP000036367"/>
    </source>
</evidence>
<proteinExistence type="predicted"/>
<dbReference type="EMBL" id="LECT01000052">
    <property type="protein sequence ID" value="KLU01648.1"/>
    <property type="molecule type" value="Genomic_DNA"/>
</dbReference>
<accession>A0A0J1B4V0</accession>
<gene>
    <name evidence="1" type="ORF">RISK_006364</name>
</gene>
<protein>
    <submittedName>
        <fullName evidence="1">Uncharacterized protein</fullName>
    </submittedName>
</protein>
<keyword evidence="2" id="KW-1185">Reference proteome</keyword>
<comment type="caution">
    <text evidence="1">The sequence shown here is derived from an EMBL/GenBank/DDBJ whole genome shotgun (WGS) entry which is preliminary data.</text>
</comment>
<name>A0A0J1B4V0_RHOIS</name>
<sequence length="41" mass="4876">MSLCRRPRQRMPHLLFDSFFRKELGVDPNGDAVQIVTQLFR</sequence>
<dbReference type="Proteomes" id="UP000036367">
    <property type="component" value="Unassembled WGS sequence"/>
</dbReference>
<organism evidence="1 2">
    <name type="scientific">Rhodopirellula islandica</name>
    <dbReference type="NCBI Taxonomy" id="595434"/>
    <lineage>
        <taxon>Bacteria</taxon>
        <taxon>Pseudomonadati</taxon>
        <taxon>Planctomycetota</taxon>
        <taxon>Planctomycetia</taxon>
        <taxon>Pirellulales</taxon>
        <taxon>Pirellulaceae</taxon>
        <taxon>Rhodopirellula</taxon>
    </lineage>
</organism>
<evidence type="ECO:0000313" key="1">
    <source>
        <dbReference type="EMBL" id="KLU01648.1"/>
    </source>
</evidence>
<dbReference type="AlphaFoldDB" id="A0A0J1B4V0"/>
<reference evidence="1" key="1">
    <citation type="submission" date="2015-05" db="EMBL/GenBank/DDBJ databases">
        <title>Permanent draft genome of Rhodopirellula islandicus K833.</title>
        <authorList>
            <person name="Kizina J."/>
            <person name="Richter M."/>
            <person name="Glockner F.O."/>
            <person name="Harder J."/>
        </authorList>
    </citation>
    <scope>NUCLEOTIDE SEQUENCE [LARGE SCALE GENOMIC DNA]</scope>
    <source>
        <strain evidence="1">K833</strain>
    </source>
</reference>